<feature type="compositionally biased region" description="Acidic residues" evidence="1">
    <location>
        <begin position="516"/>
        <end position="526"/>
    </location>
</feature>
<accession>A0A3N4ILK0</accession>
<feature type="region of interest" description="Disordered" evidence="1">
    <location>
        <begin position="579"/>
        <end position="605"/>
    </location>
</feature>
<protein>
    <submittedName>
        <fullName evidence="2">Uncharacterized protein</fullName>
    </submittedName>
</protein>
<reference evidence="2 3" key="1">
    <citation type="journal article" date="2018" name="Nat. Ecol. Evol.">
        <title>Pezizomycetes genomes reveal the molecular basis of ectomycorrhizal truffle lifestyle.</title>
        <authorList>
            <person name="Murat C."/>
            <person name="Payen T."/>
            <person name="Noel B."/>
            <person name="Kuo A."/>
            <person name="Morin E."/>
            <person name="Chen J."/>
            <person name="Kohler A."/>
            <person name="Krizsan K."/>
            <person name="Balestrini R."/>
            <person name="Da Silva C."/>
            <person name="Montanini B."/>
            <person name="Hainaut M."/>
            <person name="Levati E."/>
            <person name="Barry K.W."/>
            <person name="Belfiori B."/>
            <person name="Cichocki N."/>
            <person name="Clum A."/>
            <person name="Dockter R.B."/>
            <person name="Fauchery L."/>
            <person name="Guy J."/>
            <person name="Iotti M."/>
            <person name="Le Tacon F."/>
            <person name="Lindquist E.A."/>
            <person name="Lipzen A."/>
            <person name="Malagnac F."/>
            <person name="Mello A."/>
            <person name="Molinier V."/>
            <person name="Miyauchi S."/>
            <person name="Poulain J."/>
            <person name="Riccioni C."/>
            <person name="Rubini A."/>
            <person name="Sitrit Y."/>
            <person name="Splivallo R."/>
            <person name="Traeger S."/>
            <person name="Wang M."/>
            <person name="Zifcakova L."/>
            <person name="Wipf D."/>
            <person name="Zambonelli A."/>
            <person name="Paolocci F."/>
            <person name="Nowrousian M."/>
            <person name="Ottonello S."/>
            <person name="Baldrian P."/>
            <person name="Spatafora J.W."/>
            <person name="Henrissat B."/>
            <person name="Nagy L.G."/>
            <person name="Aury J.M."/>
            <person name="Wincker P."/>
            <person name="Grigoriev I.V."/>
            <person name="Bonfante P."/>
            <person name="Martin F.M."/>
        </authorList>
    </citation>
    <scope>NUCLEOTIDE SEQUENCE [LARGE SCALE GENOMIC DNA]</scope>
    <source>
        <strain evidence="2 3">RN42</strain>
    </source>
</reference>
<name>A0A3N4ILK0_ASCIM</name>
<dbReference type="EMBL" id="ML119648">
    <property type="protein sequence ID" value="RPA86759.1"/>
    <property type="molecule type" value="Genomic_DNA"/>
</dbReference>
<evidence type="ECO:0000313" key="2">
    <source>
        <dbReference type="EMBL" id="RPA86759.1"/>
    </source>
</evidence>
<evidence type="ECO:0000256" key="1">
    <source>
        <dbReference type="SAM" id="MobiDB-lite"/>
    </source>
</evidence>
<dbReference type="AlphaFoldDB" id="A0A3N4ILK0"/>
<evidence type="ECO:0000313" key="3">
    <source>
        <dbReference type="Proteomes" id="UP000275078"/>
    </source>
</evidence>
<feature type="region of interest" description="Disordered" evidence="1">
    <location>
        <begin position="490"/>
        <end position="528"/>
    </location>
</feature>
<feature type="compositionally biased region" description="Basic and acidic residues" evidence="1">
    <location>
        <begin position="399"/>
        <end position="415"/>
    </location>
</feature>
<keyword evidence="3" id="KW-1185">Reference proteome</keyword>
<proteinExistence type="predicted"/>
<feature type="compositionally biased region" description="Basic and acidic residues" evidence="1">
    <location>
        <begin position="579"/>
        <end position="592"/>
    </location>
</feature>
<feature type="region of interest" description="Disordered" evidence="1">
    <location>
        <begin position="399"/>
        <end position="437"/>
    </location>
</feature>
<feature type="region of interest" description="Disordered" evidence="1">
    <location>
        <begin position="1"/>
        <end position="22"/>
    </location>
</feature>
<feature type="compositionally biased region" description="Basic and acidic residues" evidence="1">
    <location>
        <begin position="494"/>
        <end position="515"/>
    </location>
</feature>
<sequence>MDDKTETMKHNGAPSKADQEGGWHQSVVDQFFSSRRKLQRYGYRLAVNTLSNKTEFLELFKKAIDQLPTEAANEMLSKELALYETSISPNERLHLFDDKNHLHYMLEYLERSTSGNSGLEPLKGVIQHAKERFRPKQPAREVRSSESDDQPLIAQRKVNKKKETPKKKLLGKEERAKLQAKHRCARVKMLAAHDGFLENIFPGYDNHLDEYETNWVDHAALEIQEIWYSLAKKSPSEFPGDVRDIKRLDGKRAGQIFDEVIYSHLYDRQPAAYMQERYPYHTACLECKADPTVQHMMSLIEQKLFKEQDPINILLQRPMDEGELDYIYKLRRKCYNKVITQLYKSRLWKRYFQADIDWNGQEETYDDDDQEIPRCVVKGGKIHVVDWVEEAGRRLAEVIHKNLDSPDESRGEKSGSEGSDNDEESDQDESGREDNQFDPLEVWMGVDILGPVKYLEDFVFHIENVLKDKAGAVEKQWSATITDKLAKFGQHQQLQRDDKLDEATDPEIGVRRTRETEDDASSEDLEVGNSVNSDLENRRTIKAEKREVVGLVQDGDETANVKVGVESKSTIVGIKRERGPDEKGVVKRETTSKKMKGGWTIKTGL</sequence>
<dbReference type="Proteomes" id="UP000275078">
    <property type="component" value="Unassembled WGS sequence"/>
</dbReference>
<organism evidence="2 3">
    <name type="scientific">Ascobolus immersus RN42</name>
    <dbReference type="NCBI Taxonomy" id="1160509"/>
    <lineage>
        <taxon>Eukaryota</taxon>
        <taxon>Fungi</taxon>
        <taxon>Dikarya</taxon>
        <taxon>Ascomycota</taxon>
        <taxon>Pezizomycotina</taxon>
        <taxon>Pezizomycetes</taxon>
        <taxon>Pezizales</taxon>
        <taxon>Ascobolaceae</taxon>
        <taxon>Ascobolus</taxon>
    </lineage>
</organism>
<gene>
    <name evidence="2" type="ORF">BJ508DRAFT_410947</name>
</gene>
<feature type="compositionally biased region" description="Acidic residues" evidence="1">
    <location>
        <begin position="419"/>
        <end position="428"/>
    </location>
</feature>